<evidence type="ECO:0000256" key="1">
    <source>
        <dbReference type="SAM" id="MobiDB-lite"/>
    </source>
</evidence>
<dbReference type="AlphaFoldDB" id="A0A8H3J295"/>
<organism evidence="2 3">
    <name type="scientific">Imshaugia aleurites</name>
    <dbReference type="NCBI Taxonomy" id="172621"/>
    <lineage>
        <taxon>Eukaryota</taxon>
        <taxon>Fungi</taxon>
        <taxon>Dikarya</taxon>
        <taxon>Ascomycota</taxon>
        <taxon>Pezizomycotina</taxon>
        <taxon>Lecanoromycetes</taxon>
        <taxon>OSLEUM clade</taxon>
        <taxon>Lecanoromycetidae</taxon>
        <taxon>Lecanorales</taxon>
        <taxon>Lecanorineae</taxon>
        <taxon>Parmeliaceae</taxon>
        <taxon>Imshaugia</taxon>
    </lineage>
</organism>
<name>A0A8H3J295_9LECA</name>
<proteinExistence type="predicted"/>
<dbReference type="EMBL" id="CAJPDT010000118">
    <property type="protein sequence ID" value="CAF9939356.1"/>
    <property type="molecule type" value="Genomic_DNA"/>
</dbReference>
<gene>
    <name evidence="2" type="ORF">IMSHALPRED_001309</name>
</gene>
<protein>
    <submittedName>
        <fullName evidence="2">Uncharacterized protein</fullName>
    </submittedName>
</protein>
<reference evidence="2" key="1">
    <citation type="submission" date="2021-03" db="EMBL/GenBank/DDBJ databases">
        <authorList>
            <person name="Tagirdzhanova G."/>
        </authorList>
    </citation>
    <scope>NUCLEOTIDE SEQUENCE</scope>
</reference>
<accession>A0A8H3J295</accession>
<evidence type="ECO:0000313" key="3">
    <source>
        <dbReference type="Proteomes" id="UP000664534"/>
    </source>
</evidence>
<sequence>MARKYPRGPLTEQSHKPVRANSSNGHPPNRGPIQTIHAFGWGVKYRQYYSVIIPVQVAASVLEEFYTDCLERLALKQFRNEPAPGNVFALSIGSDFMAFRLADSTQSLTWSGCEIIADDLLANARMVHGTV</sequence>
<comment type="caution">
    <text evidence="2">The sequence shown here is derived from an EMBL/GenBank/DDBJ whole genome shotgun (WGS) entry which is preliminary data.</text>
</comment>
<dbReference type="Proteomes" id="UP000664534">
    <property type="component" value="Unassembled WGS sequence"/>
</dbReference>
<feature type="region of interest" description="Disordered" evidence="1">
    <location>
        <begin position="1"/>
        <end position="31"/>
    </location>
</feature>
<keyword evidence="3" id="KW-1185">Reference proteome</keyword>
<evidence type="ECO:0000313" key="2">
    <source>
        <dbReference type="EMBL" id="CAF9939356.1"/>
    </source>
</evidence>